<dbReference type="PANTHER" id="PTHR35175">
    <property type="entry name" value="DUF1289 DOMAIN-CONTAINING PROTEIN"/>
    <property type="match status" value="1"/>
</dbReference>
<proteinExistence type="predicted"/>
<organism evidence="2">
    <name type="scientific">uncultured organism</name>
    <dbReference type="NCBI Taxonomy" id="155900"/>
    <lineage>
        <taxon>unclassified sequences</taxon>
        <taxon>environmental samples</taxon>
    </lineage>
</organism>
<feature type="region of interest" description="Disordered" evidence="1">
    <location>
        <begin position="50"/>
        <end position="70"/>
    </location>
</feature>
<dbReference type="Pfam" id="PF06945">
    <property type="entry name" value="DUF1289"/>
    <property type="match status" value="1"/>
</dbReference>
<dbReference type="PANTHER" id="PTHR35175:SF2">
    <property type="entry name" value="DUF1289 DOMAIN-CONTAINING PROTEIN"/>
    <property type="match status" value="1"/>
</dbReference>
<protein>
    <recommendedName>
        <fullName evidence="3">Fe-S protein</fullName>
    </recommendedName>
</protein>
<evidence type="ECO:0000256" key="1">
    <source>
        <dbReference type="SAM" id="MobiDB-lite"/>
    </source>
</evidence>
<name>A0A5B8RJF3_9ZZZZ</name>
<dbReference type="EMBL" id="MN079435">
    <property type="protein sequence ID" value="QEA07872.1"/>
    <property type="molecule type" value="Genomic_DNA"/>
</dbReference>
<evidence type="ECO:0008006" key="3">
    <source>
        <dbReference type="Google" id="ProtNLM"/>
    </source>
</evidence>
<accession>A0A5B8RJF3</accession>
<evidence type="ECO:0000313" key="2">
    <source>
        <dbReference type="EMBL" id="QEA07872.1"/>
    </source>
</evidence>
<gene>
    <name evidence="2" type="ORF">KBTEX_04237</name>
</gene>
<reference evidence="2" key="1">
    <citation type="submission" date="2019-06" db="EMBL/GenBank/DDBJ databases">
        <authorList>
            <person name="Murdoch R.W."/>
            <person name="Fathepure B."/>
        </authorList>
    </citation>
    <scope>NUCLEOTIDE SEQUENCE</scope>
</reference>
<sequence>MPMADVPSPCIGVCALDETGAQCRGCGRTLDEIAAWPELDDAGRRRVLERLRRRRGDTTGQEAGTMEDSR</sequence>
<dbReference type="InterPro" id="IPR010710">
    <property type="entry name" value="DUF1289"/>
</dbReference>
<dbReference type="AlphaFoldDB" id="A0A5B8RJF3"/>